<dbReference type="GO" id="GO:0016787">
    <property type="term" value="F:hydrolase activity"/>
    <property type="evidence" value="ECO:0007669"/>
    <property type="project" value="UniProtKB-KW"/>
</dbReference>
<reference evidence="3" key="1">
    <citation type="submission" date="2016-10" db="EMBL/GenBank/DDBJ databases">
        <authorList>
            <person name="Varghese N."/>
            <person name="Submissions S."/>
        </authorList>
    </citation>
    <scope>NUCLEOTIDE SEQUENCE [LARGE SCALE GENOMIC DNA]</scope>
    <source>
        <strain evidence="3">CGMCC 1.6199</strain>
    </source>
</reference>
<dbReference type="InterPro" id="IPR022742">
    <property type="entry name" value="Hydrolase_4"/>
</dbReference>
<gene>
    <name evidence="2" type="ORF">SAMN05216244_1783</name>
</gene>
<sequence length="309" mass="35164">MEQKTYWLTTADQEEVFVRNWYEPNQSPKAIIQLAHGMAEHTARYQPFAEFMVKQNFAVYGNDHRGHGYTGKKQGTLGLLDENNGFDKTVEDLWTVTKVIKREHPGKPVFLLGHSMGSFLTRRYIQLHSDKVNGVMLSGTGSHPGFMNNIGKGLAIAERKRKGLKAPSKLLNKLAFANYNRNIDDQVTDFDWLSRDAELVRAYLDDPLSGFVPTAAFFFDLFTGFDHMDDPNGIESIAKQLPMLLFSGSMDPVGKQAKGVFRTAETYYRHGISDITVRIYENGRHEMLNEINKEEVYTDVVNWIEDVLS</sequence>
<feature type="domain" description="Serine aminopeptidase S33" evidence="1">
    <location>
        <begin position="26"/>
        <end position="291"/>
    </location>
</feature>
<dbReference type="Pfam" id="PF12146">
    <property type="entry name" value="Hydrolase_4"/>
    <property type="match status" value="1"/>
</dbReference>
<dbReference type="RefSeq" id="WP_074598488.1">
    <property type="nucleotide sequence ID" value="NZ_FNHF01000002.1"/>
</dbReference>
<dbReference type="Gene3D" id="3.40.50.1820">
    <property type="entry name" value="alpha/beta hydrolase"/>
    <property type="match status" value="1"/>
</dbReference>
<accession>A0A1G9R2F0</accession>
<evidence type="ECO:0000259" key="1">
    <source>
        <dbReference type="Pfam" id="PF12146"/>
    </source>
</evidence>
<evidence type="ECO:0000313" key="3">
    <source>
        <dbReference type="Proteomes" id="UP000182347"/>
    </source>
</evidence>
<dbReference type="AlphaFoldDB" id="A0A1G9R2F0"/>
<dbReference type="SUPFAM" id="SSF53474">
    <property type="entry name" value="alpha/beta-Hydrolases"/>
    <property type="match status" value="1"/>
</dbReference>
<dbReference type="EMBL" id="FNHF01000002">
    <property type="protein sequence ID" value="SDM17428.1"/>
    <property type="molecule type" value="Genomic_DNA"/>
</dbReference>
<dbReference type="OrthoDB" id="9806902at2"/>
<dbReference type="STRING" id="482461.SAMN05216244_1783"/>
<dbReference type="InterPro" id="IPR051044">
    <property type="entry name" value="MAG_DAG_Lipase"/>
</dbReference>
<evidence type="ECO:0000313" key="2">
    <source>
        <dbReference type="EMBL" id="SDM17428.1"/>
    </source>
</evidence>
<keyword evidence="3" id="KW-1185">Reference proteome</keyword>
<dbReference type="PANTHER" id="PTHR11614">
    <property type="entry name" value="PHOSPHOLIPASE-RELATED"/>
    <property type="match status" value="1"/>
</dbReference>
<name>A0A1G9R2F0_9BACI</name>
<keyword evidence="2" id="KW-0378">Hydrolase</keyword>
<protein>
    <submittedName>
        <fullName evidence="2">Lysophospholipase, alpha-beta hydrolase superfamily</fullName>
    </submittedName>
</protein>
<organism evidence="2 3">
    <name type="scientific">Sediminibacillus halophilus</name>
    <dbReference type="NCBI Taxonomy" id="482461"/>
    <lineage>
        <taxon>Bacteria</taxon>
        <taxon>Bacillati</taxon>
        <taxon>Bacillota</taxon>
        <taxon>Bacilli</taxon>
        <taxon>Bacillales</taxon>
        <taxon>Bacillaceae</taxon>
        <taxon>Sediminibacillus</taxon>
    </lineage>
</organism>
<dbReference type="Proteomes" id="UP000182347">
    <property type="component" value="Unassembled WGS sequence"/>
</dbReference>
<proteinExistence type="predicted"/>
<dbReference type="InterPro" id="IPR029058">
    <property type="entry name" value="AB_hydrolase_fold"/>
</dbReference>